<sequence length="753" mass="84966">MASTYDVMSSEVIENIYEQLICPVCLDPFKEPKFLKCLHTFCNHCIHEIVNQEPRDVIICPTCRVETPIPETGLDALKKNFFANSMLDLVAYQYEEIKKEKQKLSDCDQCADKDNVSSRCLECDLPLCSICVADHRRGHTTMDHRIVSTSDEDFHADKNSSDLYTLTFCKYHTRNVIKYFCNTCDETVCRVCTILEHREHQFVYPKEAIPQQRPIIQELLTQTKQHIPVLRHTLKDISNMQEVLVDCKTTLLEEINTKTQQKIEELLGCKEDLIADLDKIYNSKQKTLSLQKDSIELELGKLVGSCDFAQNIIQVGNDVEILRIKSRLQQLNKLDINLDPEEDDSIQYLKDESPEFPLGCIAATQTFASLSYAQGEAFETARAGSETSIVVVAQTRHGQKNIGQDKVEAHLVAPDQTKKSIEATDNNDGTYSIRFTPDISGKHMLEVTIKEKPIRGSPFPIIVTNRREYNEVGLSLFKFGQYGSKKREFKSPFGVASDSEGFMFVADSYNHRIQTFGPRGEFINMFGSHGERKGEFNCPTDVAVSPNNRIAVCDNGNNRVQVFSKRGSFIAKFGREGTKNGLFKSPWGITISQTSREIIVADTDNHRIQIFSAEGKFIMKFGSQGDRAGQFNSPCYVAVNPDKEHILVSDSKNHRIQIFDKRGKFIQLFGVQGQLDGQFNHPRGLSMDIANNIIVSDMGNHRLQVLTYSGKMIKCIGSEGNGDGQLSFPESVSVTQNGYIIVSDLSNNRIQVF</sequence>
<dbReference type="EnsemblMetazoa" id="CLYHEMT001501.1">
    <property type="protein sequence ID" value="CLYHEMP001501.1"/>
    <property type="gene ID" value="CLYHEMG001501"/>
</dbReference>
<organism evidence="11 12">
    <name type="scientific">Clytia hemisphaerica</name>
    <dbReference type="NCBI Taxonomy" id="252671"/>
    <lineage>
        <taxon>Eukaryota</taxon>
        <taxon>Metazoa</taxon>
        <taxon>Cnidaria</taxon>
        <taxon>Hydrozoa</taxon>
        <taxon>Hydroidolina</taxon>
        <taxon>Leptothecata</taxon>
        <taxon>Obeliida</taxon>
        <taxon>Clytiidae</taxon>
        <taxon>Clytia</taxon>
    </lineage>
</organism>
<keyword evidence="4 6" id="KW-0863">Zinc-finger</keyword>
<evidence type="ECO:0000256" key="4">
    <source>
        <dbReference type="ARBA" id="ARBA00022771"/>
    </source>
</evidence>
<dbReference type="PROSITE" id="PS51125">
    <property type="entry name" value="NHL"/>
    <property type="match status" value="6"/>
</dbReference>
<dbReference type="Proteomes" id="UP000594262">
    <property type="component" value="Unplaced"/>
</dbReference>
<dbReference type="CDD" id="cd14954">
    <property type="entry name" value="NHL_TRIM71_like"/>
    <property type="match status" value="1"/>
</dbReference>
<dbReference type="AlphaFoldDB" id="A0A7M5WQD5"/>
<dbReference type="FunFam" id="2.120.10.30:FF:000013">
    <property type="entry name" value="E3 ubiquitin-protein ligase TRIM71"/>
    <property type="match status" value="1"/>
</dbReference>
<dbReference type="SUPFAM" id="SSF81296">
    <property type="entry name" value="E set domains"/>
    <property type="match status" value="1"/>
</dbReference>
<dbReference type="Gene3D" id="2.120.10.30">
    <property type="entry name" value="TolB, C-terminal domain"/>
    <property type="match status" value="3"/>
</dbReference>
<dbReference type="InterPro" id="IPR013783">
    <property type="entry name" value="Ig-like_fold"/>
</dbReference>
<dbReference type="InterPro" id="IPR001298">
    <property type="entry name" value="Filamin/ABP280_rpt"/>
</dbReference>
<reference evidence="11" key="1">
    <citation type="submission" date="2021-01" db="UniProtKB">
        <authorList>
            <consortium name="EnsemblMetazoa"/>
        </authorList>
    </citation>
    <scope>IDENTIFICATION</scope>
</reference>
<dbReference type="OrthoDB" id="342730at2759"/>
<dbReference type="SUPFAM" id="SSF57850">
    <property type="entry name" value="RING/U-box"/>
    <property type="match status" value="1"/>
</dbReference>
<dbReference type="PROSITE" id="PS50194">
    <property type="entry name" value="FILAMIN_REPEAT"/>
    <property type="match status" value="1"/>
</dbReference>
<protein>
    <submittedName>
        <fullName evidence="11">Uncharacterized protein</fullName>
    </submittedName>
</protein>
<dbReference type="Pfam" id="PF01436">
    <property type="entry name" value="NHL"/>
    <property type="match status" value="6"/>
</dbReference>
<evidence type="ECO:0000259" key="9">
    <source>
        <dbReference type="PROSITE" id="PS50089"/>
    </source>
</evidence>
<dbReference type="SUPFAM" id="SSF57845">
    <property type="entry name" value="B-box zinc-binding domain"/>
    <property type="match status" value="1"/>
</dbReference>
<comment type="similarity">
    <text evidence="1">Belongs to the TRIM/RBCC family.</text>
</comment>
<dbReference type="InterPro" id="IPR047153">
    <property type="entry name" value="TRIM45/56/19-like"/>
</dbReference>
<dbReference type="Pfam" id="PF00097">
    <property type="entry name" value="zf-C3HC4"/>
    <property type="match status" value="1"/>
</dbReference>
<dbReference type="PROSITE" id="PS50119">
    <property type="entry name" value="ZF_BBOX"/>
    <property type="match status" value="2"/>
</dbReference>
<dbReference type="Gene3D" id="2.60.40.10">
    <property type="entry name" value="Immunoglobulins"/>
    <property type="match status" value="1"/>
</dbReference>
<feature type="repeat" description="NHL" evidence="8">
    <location>
        <begin position="620"/>
        <end position="662"/>
    </location>
</feature>
<evidence type="ECO:0000256" key="8">
    <source>
        <dbReference type="PROSITE-ProRule" id="PRU00504"/>
    </source>
</evidence>
<dbReference type="Pfam" id="PF00630">
    <property type="entry name" value="Filamin"/>
    <property type="match status" value="1"/>
</dbReference>
<accession>A0A7M5WQD5</accession>
<dbReference type="Gene3D" id="3.30.40.10">
    <property type="entry name" value="Zinc/RING finger domain, C3HC4 (zinc finger)"/>
    <property type="match status" value="1"/>
</dbReference>
<dbReference type="InterPro" id="IPR003649">
    <property type="entry name" value="Bbox_C"/>
</dbReference>
<dbReference type="SMART" id="SM00336">
    <property type="entry name" value="BBOX"/>
    <property type="match status" value="2"/>
</dbReference>
<feature type="domain" description="B box-type" evidence="10">
    <location>
        <begin position="102"/>
        <end position="149"/>
    </location>
</feature>
<dbReference type="GO" id="GO:0008270">
    <property type="term" value="F:zinc ion binding"/>
    <property type="evidence" value="ECO:0007669"/>
    <property type="project" value="UniProtKB-KW"/>
</dbReference>
<feature type="repeat" description="NHL" evidence="8">
    <location>
        <begin position="526"/>
        <end position="566"/>
    </location>
</feature>
<feature type="repeat" description="NHL" evidence="8">
    <location>
        <begin position="570"/>
        <end position="614"/>
    </location>
</feature>
<feature type="repeat" description="NHL" evidence="8">
    <location>
        <begin position="713"/>
        <end position="753"/>
    </location>
</feature>
<dbReference type="InterPro" id="IPR017868">
    <property type="entry name" value="Filamin/ABP280_repeat-like"/>
</dbReference>
<dbReference type="GeneID" id="136800646"/>
<dbReference type="InterPro" id="IPR018957">
    <property type="entry name" value="Znf_C3HC4_RING-type"/>
</dbReference>
<dbReference type="RefSeq" id="XP_066913396.1">
    <property type="nucleotide sequence ID" value="XM_067057295.1"/>
</dbReference>
<dbReference type="PANTHER" id="PTHR25462:SF296">
    <property type="entry name" value="MEIOTIC P26, ISOFORM F"/>
    <property type="match status" value="1"/>
</dbReference>
<keyword evidence="12" id="KW-1185">Reference proteome</keyword>
<feature type="domain" description="RING-type" evidence="9">
    <location>
        <begin position="22"/>
        <end position="64"/>
    </location>
</feature>
<dbReference type="Gene3D" id="3.30.160.60">
    <property type="entry name" value="Classic Zinc Finger"/>
    <property type="match status" value="1"/>
</dbReference>
<keyword evidence="5" id="KW-0862">Zinc</keyword>
<dbReference type="InterPro" id="IPR001841">
    <property type="entry name" value="Znf_RING"/>
</dbReference>
<keyword evidence="3" id="KW-0677">Repeat</keyword>
<dbReference type="InterPro" id="IPR013083">
    <property type="entry name" value="Znf_RING/FYVE/PHD"/>
</dbReference>
<dbReference type="PROSITE" id="PS50089">
    <property type="entry name" value="ZF_RING_2"/>
    <property type="match status" value="1"/>
</dbReference>
<evidence type="ECO:0000256" key="2">
    <source>
        <dbReference type="ARBA" id="ARBA00022723"/>
    </source>
</evidence>
<feature type="repeat" description="NHL" evidence="8">
    <location>
        <begin position="476"/>
        <end position="519"/>
    </location>
</feature>
<evidence type="ECO:0000313" key="12">
    <source>
        <dbReference type="Proteomes" id="UP000594262"/>
    </source>
</evidence>
<evidence type="ECO:0000259" key="10">
    <source>
        <dbReference type="PROSITE" id="PS50119"/>
    </source>
</evidence>
<dbReference type="InterPro" id="IPR000315">
    <property type="entry name" value="Znf_B-box"/>
</dbReference>
<dbReference type="PROSITE" id="PS00518">
    <property type="entry name" value="ZF_RING_1"/>
    <property type="match status" value="1"/>
</dbReference>
<dbReference type="SMART" id="SM00557">
    <property type="entry name" value="IG_FLMN"/>
    <property type="match status" value="1"/>
</dbReference>
<dbReference type="InterPro" id="IPR011042">
    <property type="entry name" value="6-blade_b-propeller_TolB-like"/>
</dbReference>
<proteinExistence type="inferred from homology"/>
<keyword evidence="2" id="KW-0479">Metal-binding</keyword>
<dbReference type="Pfam" id="PF00643">
    <property type="entry name" value="zf-B_box"/>
    <property type="match status" value="1"/>
</dbReference>
<dbReference type="PANTHER" id="PTHR25462">
    <property type="entry name" value="BONUS, ISOFORM C-RELATED"/>
    <property type="match status" value="1"/>
</dbReference>
<evidence type="ECO:0000256" key="5">
    <source>
        <dbReference type="ARBA" id="ARBA00022833"/>
    </source>
</evidence>
<feature type="repeat" description="Filamin" evidence="7">
    <location>
        <begin position="363"/>
        <end position="463"/>
    </location>
</feature>
<dbReference type="SMART" id="SM00502">
    <property type="entry name" value="BBC"/>
    <property type="match status" value="1"/>
</dbReference>
<feature type="domain" description="B box-type" evidence="10">
    <location>
        <begin position="164"/>
        <end position="205"/>
    </location>
</feature>
<dbReference type="InterPro" id="IPR017907">
    <property type="entry name" value="Znf_RING_CS"/>
</dbReference>
<dbReference type="SMART" id="SM00184">
    <property type="entry name" value="RING"/>
    <property type="match status" value="1"/>
</dbReference>
<name>A0A7M5WQD5_9CNID</name>
<evidence type="ECO:0000313" key="11">
    <source>
        <dbReference type="EnsemblMetazoa" id="CLYHEMP001501.1"/>
    </source>
</evidence>
<dbReference type="SUPFAM" id="SSF101898">
    <property type="entry name" value="NHL repeat"/>
    <property type="match status" value="1"/>
</dbReference>
<evidence type="ECO:0000256" key="1">
    <source>
        <dbReference type="ARBA" id="ARBA00008518"/>
    </source>
</evidence>
<evidence type="ECO:0000256" key="7">
    <source>
        <dbReference type="PROSITE-ProRule" id="PRU00087"/>
    </source>
</evidence>
<feature type="repeat" description="NHL" evidence="8">
    <location>
        <begin position="666"/>
        <end position="709"/>
    </location>
</feature>
<evidence type="ECO:0000256" key="6">
    <source>
        <dbReference type="PROSITE-ProRule" id="PRU00024"/>
    </source>
</evidence>
<dbReference type="CDD" id="cd19757">
    <property type="entry name" value="Bbox1"/>
    <property type="match status" value="1"/>
</dbReference>
<evidence type="ECO:0000256" key="3">
    <source>
        <dbReference type="ARBA" id="ARBA00022737"/>
    </source>
</evidence>
<dbReference type="InterPro" id="IPR001258">
    <property type="entry name" value="NHL_repeat"/>
</dbReference>
<dbReference type="InterPro" id="IPR014756">
    <property type="entry name" value="Ig_E-set"/>
</dbReference>